<dbReference type="Pfam" id="PF07686">
    <property type="entry name" value="V-set"/>
    <property type="match status" value="1"/>
</dbReference>
<dbReference type="PANTHER" id="PTHR19256">
    <property type="entry name" value="T-CELL RECEPTOR GAMMA CHAIN"/>
    <property type="match status" value="1"/>
</dbReference>
<dbReference type="InterPro" id="IPR013106">
    <property type="entry name" value="Ig_V-set"/>
</dbReference>
<dbReference type="PANTHER" id="PTHR19256:SF40">
    <property type="entry name" value="NON-FUNCTIONAL T CELL RECEPTOR GAMMA VARIABLE 10-RELATED"/>
    <property type="match status" value="1"/>
</dbReference>
<keyword evidence="5" id="KW-0393">Immunoglobulin domain</keyword>
<evidence type="ECO:0000256" key="1">
    <source>
        <dbReference type="ARBA" id="ARBA00022729"/>
    </source>
</evidence>
<accession>A0A8I5TYW8</accession>
<keyword evidence="4" id="KW-0675">Receptor</keyword>
<dbReference type="GeneTree" id="ENSGT00940000153143"/>
<keyword evidence="7" id="KW-1279">T cell receptor</keyword>
<dbReference type="SMART" id="SM00406">
    <property type="entry name" value="IGv"/>
    <property type="match status" value="1"/>
</dbReference>
<evidence type="ECO:0000313" key="9">
    <source>
        <dbReference type="Ensembl" id="ENSPPYP00000035141.1"/>
    </source>
</evidence>
<dbReference type="Ensembl" id="ENSPPYT00000055016.1">
    <property type="protein sequence ID" value="ENSPPYP00000035141.1"/>
    <property type="gene ID" value="ENSPPYG00000035429.1"/>
</dbReference>
<evidence type="ECO:0000256" key="3">
    <source>
        <dbReference type="ARBA" id="ARBA00023130"/>
    </source>
</evidence>
<keyword evidence="3" id="KW-1064">Adaptive immunity</keyword>
<dbReference type="InterPro" id="IPR013783">
    <property type="entry name" value="Ig-like_fold"/>
</dbReference>
<dbReference type="Gene3D" id="2.60.40.10">
    <property type="entry name" value="Immunoglobulins"/>
    <property type="match status" value="1"/>
</dbReference>
<dbReference type="InterPro" id="IPR007110">
    <property type="entry name" value="Ig-like_dom"/>
</dbReference>
<dbReference type="GO" id="GO:0002250">
    <property type="term" value="P:adaptive immune response"/>
    <property type="evidence" value="ECO:0007669"/>
    <property type="project" value="UniProtKB-KW"/>
</dbReference>
<keyword evidence="1" id="KW-0732">Signal</keyword>
<dbReference type="OMA" id="FENDAIH"/>
<reference evidence="9" key="2">
    <citation type="submission" date="2025-08" db="UniProtKB">
        <authorList>
            <consortium name="Ensembl"/>
        </authorList>
    </citation>
    <scope>IDENTIFICATION</scope>
</reference>
<dbReference type="InterPro" id="IPR051117">
    <property type="entry name" value="TRG_var/const_region"/>
</dbReference>
<evidence type="ECO:0000256" key="5">
    <source>
        <dbReference type="ARBA" id="ARBA00023319"/>
    </source>
</evidence>
<evidence type="ECO:0000259" key="8">
    <source>
        <dbReference type="PROSITE" id="PS50835"/>
    </source>
</evidence>
<keyword evidence="10" id="KW-1185">Reference proteome</keyword>
<sequence length="115" mass="13226">MSDQFQLSISTEVKKSIDIPCKKSSTKFETDVIHWYWQKPNQALEHLIYIASTKSATRGSMGKMGNKVEARKNSQTLTSILTIKSIEKEDMAVYYCAAWAPSHPRGHWMRPFMLE</sequence>
<reference evidence="9" key="3">
    <citation type="submission" date="2025-09" db="UniProtKB">
        <authorList>
            <consortium name="Ensembl"/>
        </authorList>
    </citation>
    <scope>IDENTIFICATION</scope>
</reference>
<dbReference type="PROSITE" id="PS50835">
    <property type="entry name" value="IG_LIKE"/>
    <property type="match status" value="1"/>
</dbReference>
<comment type="subunit">
    <text evidence="6">Gamma-delta TR is a heterodimer composed of a gamma and delta chain; disulfide-linked. The gamma-delta TR is associated with the transmembrane signaling CD3 coreceptor proteins following the stoichiometry: a single gamma-delta TR heterodimer associates with one CD3D-CD3E heterodimer, one CD3G-CD3E heterodimer and one CD247 homodimer forming a stable octameric structure. Upon activation, gamma-delta TR complex associates with FCER1G to initiate intracellular signaling.</text>
</comment>
<evidence type="ECO:0000256" key="4">
    <source>
        <dbReference type="ARBA" id="ARBA00023170"/>
    </source>
</evidence>
<organism evidence="9 10">
    <name type="scientific">Pongo abelii</name>
    <name type="common">Sumatran orangutan</name>
    <name type="synonym">Pongo pygmaeus abelii</name>
    <dbReference type="NCBI Taxonomy" id="9601"/>
    <lineage>
        <taxon>Eukaryota</taxon>
        <taxon>Metazoa</taxon>
        <taxon>Chordata</taxon>
        <taxon>Craniata</taxon>
        <taxon>Vertebrata</taxon>
        <taxon>Euteleostomi</taxon>
        <taxon>Mammalia</taxon>
        <taxon>Eutheria</taxon>
        <taxon>Euarchontoglires</taxon>
        <taxon>Primates</taxon>
        <taxon>Haplorrhini</taxon>
        <taxon>Catarrhini</taxon>
        <taxon>Hominidae</taxon>
        <taxon>Pongo</taxon>
    </lineage>
</organism>
<dbReference type="InterPro" id="IPR036179">
    <property type="entry name" value="Ig-like_dom_sf"/>
</dbReference>
<evidence type="ECO:0000256" key="2">
    <source>
        <dbReference type="ARBA" id="ARBA00022859"/>
    </source>
</evidence>
<evidence type="ECO:0000313" key="10">
    <source>
        <dbReference type="Proteomes" id="UP000001595"/>
    </source>
</evidence>
<dbReference type="SUPFAM" id="SSF48726">
    <property type="entry name" value="Immunoglobulin"/>
    <property type="match status" value="1"/>
</dbReference>
<reference evidence="9 10" key="1">
    <citation type="submission" date="2008-02" db="EMBL/GenBank/DDBJ databases">
        <title>A 6x draft sequence assembly of the Pongo pygmaeus abelii genome.</title>
        <authorList>
            <person name="Wilson R.K."/>
            <person name="Mardis E."/>
        </authorList>
    </citation>
    <scope>NUCLEOTIDE SEQUENCE [LARGE SCALE GENOMIC DNA]</scope>
</reference>
<dbReference type="GO" id="GO:0042101">
    <property type="term" value="C:T cell receptor complex"/>
    <property type="evidence" value="ECO:0007669"/>
    <property type="project" value="UniProtKB-KW"/>
</dbReference>
<protein>
    <recommendedName>
        <fullName evidence="8">Ig-like domain-containing protein</fullName>
    </recommendedName>
</protein>
<dbReference type="Proteomes" id="UP000001595">
    <property type="component" value="Chromosome 7"/>
</dbReference>
<evidence type="ECO:0000256" key="7">
    <source>
        <dbReference type="ARBA" id="ARBA00043266"/>
    </source>
</evidence>
<keyword evidence="2" id="KW-0391">Immunity</keyword>
<dbReference type="AlphaFoldDB" id="A0A8I5TYW8"/>
<name>A0A8I5TYW8_PONAB</name>
<proteinExistence type="predicted"/>
<evidence type="ECO:0000256" key="6">
    <source>
        <dbReference type="ARBA" id="ARBA00038578"/>
    </source>
</evidence>
<feature type="domain" description="Ig-like" evidence="8">
    <location>
        <begin position="15"/>
        <end position="98"/>
    </location>
</feature>